<feature type="domain" description="Aminoglycoside phosphotransferase" evidence="1">
    <location>
        <begin position="163"/>
        <end position="201"/>
    </location>
</feature>
<dbReference type="Pfam" id="PF01636">
    <property type="entry name" value="APH"/>
    <property type="match status" value="1"/>
</dbReference>
<evidence type="ECO:0000313" key="3">
    <source>
        <dbReference type="Proteomes" id="UP000298390"/>
    </source>
</evidence>
<gene>
    <name evidence="2" type="ORF">EVJ58_g6842</name>
</gene>
<dbReference type="SUPFAM" id="SSF56112">
    <property type="entry name" value="Protein kinase-like (PK-like)"/>
    <property type="match status" value="1"/>
</dbReference>
<evidence type="ECO:0000259" key="1">
    <source>
        <dbReference type="Pfam" id="PF01636"/>
    </source>
</evidence>
<organism evidence="2 3">
    <name type="scientific">Rhodofomes roseus</name>
    <dbReference type="NCBI Taxonomy" id="34475"/>
    <lineage>
        <taxon>Eukaryota</taxon>
        <taxon>Fungi</taxon>
        <taxon>Dikarya</taxon>
        <taxon>Basidiomycota</taxon>
        <taxon>Agaricomycotina</taxon>
        <taxon>Agaricomycetes</taxon>
        <taxon>Polyporales</taxon>
        <taxon>Rhodofomes</taxon>
    </lineage>
</organism>
<dbReference type="Gene3D" id="1.10.510.10">
    <property type="entry name" value="Transferase(Phosphotransferase) domain 1"/>
    <property type="match status" value="1"/>
</dbReference>
<protein>
    <recommendedName>
        <fullName evidence="1">Aminoglycoside phosphotransferase domain-containing protein</fullName>
    </recommendedName>
</protein>
<dbReference type="InterPro" id="IPR002575">
    <property type="entry name" value="Aminoglycoside_PTrfase"/>
</dbReference>
<accession>A0A4Y9Y842</accession>
<reference evidence="2 3" key="1">
    <citation type="submission" date="2019-01" db="EMBL/GenBank/DDBJ databases">
        <title>Genome sequencing of the rare red list fungi Fomitopsis rosea.</title>
        <authorList>
            <person name="Buettner E."/>
            <person name="Kellner H."/>
        </authorList>
    </citation>
    <scope>NUCLEOTIDE SEQUENCE [LARGE SCALE GENOMIC DNA]</scope>
    <source>
        <strain evidence="2 3">DSM 105464</strain>
    </source>
</reference>
<dbReference type="Gene3D" id="3.30.200.20">
    <property type="entry name" value="Phosphorylase Kinase, domain 1"/>
    <property type="match status" value="1"/>
</dbReference>
<dbReference type="EMBL" id="SEKV01000406">
    <property type="protein sequence ID" value="TFY57737.1"/>
    <property type="molecule type" value="Genomic_DNA"/>
</dbReference>
<proteinExistence type="predicted"/>
<sequence length="325" mass="36407">MPNSFSSATVPFNGRRCHSAPPYALPDVGAYFYSRTPRDRGLYAPLLTVGFPLNASRVTDMHILPNGSRVMSATRLLVLDGQRVLKMYPPLVDVQSIVDNMRLASGILPVARVHEFGRSGNCGYILMDFIQGHVLATVFHQYGAHAAAIVEPQILEISRRLSSIGLAHNDLEDRNIIVDDEWRIVGIIDWDFSAPAVRSTDYRYRLDPYSVSVQRWSYAFLRDCDGFGASLDANPVGGTSKLGRYGQPLIDTARLGVIPLSQRVIPPWSEFLQTLYPWPDAFRVALVLFDSGVYVLQSRHNDADYVRRAYLIAFLAKRSRSNTKD</sequence>
<dbReference type="CDD" id="cd05120">
    <property type="entry name" value="APH_ChoK_like"/>
    <property type="match status" value="1"/>
</dbReference>
<name>A0A4Y9Y842_9APHY</name>
<comment type="caution">
    <text evidence="2">The sequence shown here is derived from an EMBL/GenBank/DDBJ whole genome shotgun (WGS) entry which is preliminary data.</text>
</comment>
<dbReference type="AlphaFoldDB" id="A0A4Y9Y842"/>
<dbReference type="Proteomes" id="UP000298390">
    <property type="component" value="Unassembled WGS sequence"/>
</dbReference>
<evidence type="ECO:0000313" key="2">
    <source>
        <dbReference type="EMBL" id="TFY57737.1"/>
    </source>
</evidence>
<dbReference type="InterPro" id="IPR011009">
    <property type="entry name" value="Kinase-like_dom_sf"/>
</dbReference>